<dbReference type="AlphaFoldDB" id="A0A941IDA2"/>
<dbReference type="InterPro" id="IPR029063">
    <property type="entry name" value="SAM-dependent_MTases_sf"/>
</dbReference>
<accession>A0A941IDA2</accession>
<dbReference type="GO" id="GO:0008168">
    <property type="term" value="F:methyltransferase activity"/>
    <property type="evidence" value="ECO:0007669"/>
    <property type="project" value="UniProtKB-KW"/>
</dbReference>
<dbReference type="PANTHER" id="PTHR35276">
    <property type="entry name" value="S-ADENOSYL-L-METHIONINE-DEPENDENT METHYLTRANSFERASES SUPERFAMILY PROTEIN"/>
    <property type="match status" value="1"/>
</dbReference>
<name>A0A941IDA2_9BACI</name>
<comment type="caution">
    <text evidence="1">The sequence shown here is derived from an EMBL/GenBank/DDBJ whole genome shotgun (WGS) entry which is preliminary data.</text>
</comment>
<keyword evidence="1" id="KW-0489">Methyltransferase</keyword>
<dbReference type="PANTHER" id="PTHR35276:SF1">
    <property type="entry name" value="TRNA (MNM(5)S(2)U34)-METHYLTRANSFERASE, CHLOROPLASTIC"/>
    <property type="match status" value="1"/>
</dbReference>
<dbReference type="GO" id="GO:0032259">
    <property type="term" value="P:methylation"/>
    <property type="evidence" value="ECO:0007669"/>
    <property type="project" value="UniProtKB-KW"/>
</dbReference>
<keyword evidence="1" id="KW-0808">Transferase</keyword>
<dbReference type="Proteomes" id="UP000675284">
    <property type="component" value="Unassembled WGS sequence"/>
</dbReference>
<dbReference type="Gene3D" id="3.40.50.150">
    <property type="entry name" value="Vaccinia Virus protein VP39"/>
    <property type="match status" value="1"/>
</dbReference>
<dbReference type="EMBL" id="JAGSOT010000096">
    <property type="protein sequence ID" value="MBR7798197.1"/>
    <property type="molecule type" value="Genomic_DNA"/>
</dbReference>
<gene>
    <name evidence="1" type="ORF">KCX74_19455</name>
</gene>
<sequence length="187" mass="21079">MLHGILHYAHYLLENSIEKNETVIDATCGNGNDTLFLSKVVGENGRVIAFDIQQEAIRSTKQKLVENNRENVDLILDSHANLKKHLPSEEILLGGAVFNLGYLPKGNKSVITKGTSTITAIDTILKYLKRGGLIVIVIYHGHEGGKEEKEAVIKHVMRLNQRWYHVLQYGFINQKNNPPFIIAIQKR</sequence>
<organism evidence="1 2">
    <name type="scientific">Virgibacillus salarius</name>
    <dbReference type="NCBI Taxonomy" id="447199"/>
    <lineage>
        <taxon>Bacteria</taxon>
        <taxon>Bacillati</taxon>
        <taxon>Bacillota</taxon>
        <taxon>Bacilli</taxon>
        <taxon>Bacillales</taxon>
        <taxon>Bacillaceae</taxon>
        <taxon>Virgibacillus</taxon>
    </lineage>
</organism>
<dbReference type="CDD" id="cd02440">
    <property type="entry name" value="AdoMet_MTases"/>
    <property type="match status" value="1"/>
</dbReference>
<reference evidence="1" key="1">
    <citation type="submission" date="2021-04" db="EMBL/GenBank/DDBJ databases">
        <title>Isolation and polyphasic classification of algal microorganism.</title>
        <authorList>
            <person name="Wang S."/>
        </authorList>
    </citation>
    <scope>NUCLEOTIDE SEQUENCE</scope>
    <source>
        <strain evidence="1">720a</strain>
    </source>
</reference>
<dbReference type="Pfam" id="PF06962">
    <property type="entry name" value="rRNA_methylase"/>
    <property type="match status" value="1"/>
</dbReference>
<keyword evidence="2" id="KW-1185">Reference proteome</keyword>
<protein>
    <submittedName>
        <fullName evidence="1">Class I SAM-dependent methyltransferase</fullName>
    </submittedName>
</protein>
<evidence type="ECO:0000313" key="2">
    <source>
        <dbReference type="Proteomes" id="UP000675284"/>
    </source>
</evidence>
<dbReference type="RefSeq" id="WP_121605561.1">
    <property type="nucleotide sequence ID" value="NZ_BAAACY010000078.1"/>
</dbReference>
<evidence type="ECO:0000313" key="1">
    <source>
        <dbReference type="EMBL" id="MBR7798197.1"/>
    </source>
</evidence>
<dbReference type="SUPFAM" id="SSF53335">
    <property type="entry name" value="S-adenosyl-L-methionine-dependent methyltransferases"/>
    <property type="match status" value="1"/>
</dbReference>
<dbReference type="InterPro" id="IPR010719">
    <property type="entry name" value="MnmM_MeTrfase"/>
</dbReference>
<proteinExistence type="predicted"/>